<feature type="non-terminal residue" evidence="1">
    <location>
        <position position="72"/>
    </location>
</feature>
<protein>
    <submittedName>
        <fullName evidence="1">Uncharacterized protein</fullName>
    </submittedName>
</protein>
<organism evidence="1 2">
    <name type="scientific">Spiromyces aspiralis</name>
    <dbReference type="NCBI Taxonomy" id="68401"/>
    <lineage>
        <taxon>Eukaryota</taxon>
        <taxon>Fungi</taxon>
        <taxon>Fungi incertae sedis</taxon>
        <taxon>Zoopagomycota</taxon>
        <taxon>Kickxellomycotina</taxon>
        <taxon>Kickxellomycetes</taxon>
        <taxon>Kickxellales</taxon>
        <taxon>Kickxellaceae</taxon>
        <taxon>Spiromyces</taxon>
    </lineage>
</organism>
<dbReference type="EMBL" id="JAMZIH010006310">
    <property type="protein sequence ID" value="KAJ1674058.1"/>
    <property type="molecule type" value="Genomic_DNA"/>
</dbReference>
<evidence type="ECO:0000313" key="2">
    <source>
        <dbReference type="Proteomes" id="UP001145114"/>
    </source>
</evidence>
<sequence length="72" mass="7769">MPTHVFGSAMAPRASFISSTPSLPLQDTILLAFPDTLQLAGFRAVMALDQSQAASPRKQVALKWESKPELTV</sequence>
<reference evidence="1" key="1">
    <citation type="submission" date="2022-06" db="EMBL/GenBank/DDBJ databases">
        <title>Phylogenomic reconstructions and comparative analyses of Kickxellomycotina fungi.</title>
        <authorList>
            <person name="Reynolds N.K."/>
            <person name="Stajich J.E."/>
            <person name="Barry K."/>
            <person name="Grigoriev I.V."/>
            <person name="Crous P."/>
            <person name="Smith M.E."/>
        </authorList>
    </citation>
    <scope>NUCLEOTIDE SEQUENCE</scope>
    <source>
        <strain evidence="1">RSA 2271</strain>
    </source>
</reference>
<accession>A0ACC1HEA2</accession>
<name>A0ACC1HEA2_9FUNG</name>
<evidence type="ECO:0000313" key="1">
    <source>
        <dbReference type="EMBL" id="KAJ1674058.1"/>
    </source>
</evidence>
<gene>
    <name evidence="1" type="ORF">EV182_004052</name>
</gene>
<keyword evidence="2" id="KW-1185">Reference proteome</keyword>
<comment type="caution">
    <text evidence="1">The sequence shown here is derived from an EMBL/GenBank/DDBJ whole genome shotgun (WGS) entry which is preliminary data.</text>
</comment>
<dbReference type="Proteomes" id="UP001145114">
    <property type="component" value="Unassembled WGS sequence"/>
</dbReference>
<proteinExistence type="predicted"/>